<keyword evidence="3 5" id="KW-0418">Kinase</keyword>
<dbReference type="InterPro" id="IPR011611">
    <property type="entry name" value="PfkB_dom"/>
</dbReference>
<dbReference type="GO" id="GO:0016301">
    <property type="term" value="F:kinase activity"/>
    <property type="evidence" value="ECO:0007669"/>
    <property type="project" value="UniProtKB-KW"/>
</dbReference>
<sequence length="328" mass="34404">MTVLCVGETMAQIVPIDGARLVDAETFAMTAAGAESNVAVSLSRLGSAARWASRVGDDPVGTRVVQAVTAAGVDTSLVERVAGARTGMFLKDPSSGGSAVHYYRVGSAASRMDTAFADVMLATAPRWIHFTGVTVALSESTAAMADRLLDGAGRSGIPVSFDVNYRSSLWSSRPEAARRLRQVASRADVVFVGLDEAQSLWGIETPDDVRALLPAVKTVIVKDGPVECVSFDGERVLRMPALEVDVVEPVGAGDAFAAGYIHARIARLEPLSQLRLAHLNAGVALRSHSDTGPLDGAIGLVSRACTGIDWPDALAATAQQNRRDHASI</sequence>
<keyword evidence="6" id="KW-1185">Reference proteome</keyword>
<dbReference type="PANTHER" id="PTHR43320">
    <property type="entry name" value="SUGAR KINASE"/>
    <property type="match status" value="1"/>
</dbReference>
<reference evidence="6" key="1">
    <citation type="journal article" date="2019" name="Int. J. Syst. Evol. Microbiol.">
        <title>The Global Catalogue of Microorganisms (GCM) 10K type strain sequencing project: providing services to taxonomists for standard genome sequencing and annotation.</title>
        <authorList>
            <consortium name="The Broad Institute Genomics Platform"/>
            <consortium name="The Broad Institute Genome Sequencing Center for Infectious Disease"/>
            <person name="Wu L."/>
            <person name="Ma J."/>
        </authorList>
    </citation>
    <scope>NUCLEOTIDE SEQUENCE [LARGE SCALE GENOMIC DNA]</scope>
    <source>
        <strain evidence="6">JCM 16544</strain>
    </source>
</reference>
<feature type="domain" description="Carbohydrate kinase PfkB" evidence="4">
    <location>
        <begin position="3"/>
        <end position="293"/>
    </location>
</feature>
<name>A0ABP7AS33_9MICO</name>
<evidence type="ECO:0000256" key="2">
    <source>
        <dbReference type="ARBA" id="ARBA00022679"/>
    </source>
</evidence>
<protein>
    <submittedName>
        <fullName evidence="5">Sugar kinase</fullName>
    </submittedName>
</protein>
<proteinExistence type="inferred from homology"/>
<dbReference type="Proteomes" id="UP001501697">
    <property type="component" value="Unassembled WGS sequence"/>
</dbReference>
<evidence type="ECO:0000256" key="1">
    <source>
        <dbReference type="ARBA" id="ARBA00010688"/>
    </source>
</evidence>
<comment type="similarity">
    <text evidence="1">Belongs to the carbohydrate kinase PfkB family.</text>
</comment>
<dbReference type="EMBL" id="BAAAYU010000005">
    <property type="protein sequence ID" value="GAA3639398.1"/>
    <property type="molecule type" value="Genomic_DNA"/>
</dbReference>
<accession>A0ABP7AS33</accession>
<gene>
    <name evidence="5" type="ORF">GCM10022200_23600</name>
</gene>
<dbReference type="Gene3D" id="3.40.1190.20">
    <property type="match status" value="1"/>
</dbReference>
<dbReference type="InterPro" id="IPR052700">
    <property type="entry name" value="Carb_kinase_PfkB-like"/>
</dbReference>
<evidence type="ECO:0000313" key="5">
    <source>
        <dbReference type="EMBL" id="GAA3639398.1"/>
    </source>
</evidence>
<dbReference type="PANTHER" id="PTHR43320:SF2">
    <property type="entry name" value="2-DEHYDRO-3-DEOXYGLUCONOKINASE_2-DEHYDRO-3-DEOXYGALACTONOKINASE"/>
    <property type="match status" value="1"/>
</dbReference>
<evidence type="ECO:0000259" key="4">
    <source>
        <dbReference type="Pfam" id="PF00294"/>
    </source>
</evidence>
<dbReference type="InterPro" id="IPR029056">
    <property type="entry name" value="Ribokinase-like"/>
</dbReference>
<dbReference type="Pfam" id="PF00294">
    <property type="entry name" value="PfkB"/>
    <property type="match status" value="1"/>
</dbReference>
<evidence type="ECO:0000313" key="6">
    <source>
        <dbReference type="Proteomes" id="UP001501697"/>
    </source>
</evidence>
<evidence type="ECO:0000256" key="3">
    <source>
        <dbReference type="ARBA" id="ARBA00022777"/>
    </source>
</evidence>
<dbReference type="CDD" id="cd01166">
    <property type="entry name" value="KdgK"/>
    <property type="match status" value="1"/>
</dbReference>
<organism evidence="5 6">
    <name type="scientific">Microbacterium awajiense</name>
    <dbReference type="NCBI Taxonomy" id="415214"/>
    <lineage>
        <taxon>Bacteria</taxon>
        <taxon>Bacillati</taxon>
        <taxon>Actinomycetota</taxon>
        <taxon>Actinomycetes</taxon>
        <taxon>Micrococcales</taxon>
        <taxon>Microbacteriaceae</taxon>
        <taxon>Microbacterium</taxon>
    </lineage>
</organism>
<comment type="caution">
    <text evidence="5">The sequence shown here is derived from an EMBL/GenBank/DDBJ whole genome shotgun (WGS) entry which is preliminary data.</text>
</comment>
<dbReference type="RefSeq" id="WP_344738802.1">
    <property type="nucleotide sequence ID" value="NZ_BAAAYU010000005.1"/>
</dbReference>
<keyword evidence="2" id="KW-0808">Transferase</keyword>
<dbReference type="SUPFAM" id="SSF53613">
    <property type="entry name" value="Ribokinase-like"/>
    <property type="match status" value="1"/>
</dbReference>